<keyword evidence="1" id="KW-0732">Signal</keyword>
<dbReference type="Pfam" id="PF05426">
    <property type="entry name" value="Alginate_lyase"/>
    <property type="match status" value="1"/>
</dbReference>
<protein>
    <submittedName>
        <fullName evidence="4">Alginate lyase family protein</fullName>
    </submittedName>
</protein>
<organism evidence="4 5">
    <name type="scientific">Sphingomonas aliaeris</name>
    <dbReference type="NCBI Taxonomy" id="2759526"/>
    <lineage>
        <taxon>Bacteria</taxon>
        <taxon>Pseudomonadati</taxon>
        <taxon>Pseudomonadota</taxon>
        <taxon>Alphaproteobacteria</taxon>
        <taxon>Sphingomonadales</taxon>
        <taxon>Sphingomonadaceae</taxon>
        <taxon>Sphingomonas</taxon>
    </lineage>
</organism>
<dbReference type="EMBL" id="CP061035">
    <property type="protein sequence ID" value="QQV75981.1"/>
    <property type="molecule type" value="Genomic_DNA"/>
</dbReference>
<dbReference type="SUPFAM" id="SSF48230">
    <property type="entry name" value="Chondroitin AC/alginate lyase"/>
    <property type="match status" value="1"/>
</dbReference>
<name>A0A974NS82_9SPHN</name>
<sequence length="423" mass="46376">MIRSSRGTVIFYAAATLATVGGYPAAADTSLRAPARASLCKGPDGYAAAFEGRRTFHLKSDQLLAIKAARETDPAVKAAYTALMAKADAALARRPASVMDKTTIPLSGDRHDYLSIAPYWWPDPANPSGPYVRRDGEVNPRRDIKSYDRTAIGRMSRDAATLSLAYFYSGNRAYAEKAAQIVRTWFLDPATAMNPNAKFAQAVPGRENGRAEGVLDTNAFMSVIDAVGLIGPAAVMSAAEITELEGWFGRYVDWMLTSPTGKEEQAAKNNHGIWFDAQITQYALFARRPDIARKTVQDFPKRRIAAQFAPDGSLPAELSRTRSFHYSLYALEPAFDVAEMAGCLGMDLWNYADDKGRGLRKATDFLAGYRGRAADWPHKEMTWPATELDDILTRADWAWGPGTYPRTLDADTALLYRPAPAAP</sequence>
<dbReference type="Proteomes" id="UP000595894">
    <property type="component" value="Chromosome"/>
</dbReference>
<dbReference type="GO" id="GO:0016829">
    <property type="term" value="F:lyase activity"/>
    <property type="evidence" value="ECO:0007669"/>
    <property type="project" value="UniProtKB-KW"/>
</dbReference>
<evidence type="ECO:0000256" key="2">
    <source>
        <dbReference type="ARBA" id="ARBA00023239"/>
    </source>
</evidence>
<dbReference type="Gene3D" id="1.50.10.100">
    <property type="entry name" value="Chondroitin AC/alginate lyase"/>
    <property type="match status" value="1"/>
</dbReference>
<dbReference type="GO" id="GO:0042597">
    <property type="term" value="C:periplasmic space"/>
    <property type="evidence" value="ECO:0007669"/>
    <property type="project" value="InterPro"/>
</dbReference>
<dbReference type="InterPro" id="IPR008929">
    <property type="entry name" value="Chondroitin_lyas"/>
</dbReference>
<dbReference type="AlphaFoldDB" id="A0A974NS82"/>
<proteinExistence type="predicted"/>
<gene>
    <name evidence="4" type="ORF">H5J25_10315</name>
</gene>
<dbReference type="KEGG" id="sari:H5J25_10315"/>
<keyword evidence="5" id="KW-1185">Reference proteome</keyword>
<dbReference type="RefSeq" id="WP_202090706.1">
    <property type="nucleotide sequence ID" value="NZ_CP061035.1"/>
</dbReference>
<reference evidence="5" key="1">
    <citation type="submission" date="2020-09" db="EMBL/GenBank/DDBJ databases">
        <title>Sphingomonas sp., a new species isolated from pork steak.</title>
        <authorList>
            <person name="Heidler von Heilborn D."/>
        </authorList>
    </citation>
    <scope>NUCLEOTIDE SEQUENCE [LARGE SCALE GENOMIC DNA]</scope>
</reference>
<dbReference type="InterPro" id="IPR008397">
    <property type="entry name" value="Alginate_lyase_dom"/>
</dbReference>
<evidence type="ECO:0000313" key="4">
    <source>
        <dbReference type="EMBL" id="QQV75981.1"/>
    </source>
</evidence>
<accession>A0A974NS82</accession>
<evidence type="ECO:0000256" key="1">
    <source>
        <dbReference type="ARBA" id="ARBA00022729"/>
    </source>
</evidence>
<feature type="domain" description="Alginate lyase" evidence="3">
    <location>
        <begin position="97"/>
        <end position="371"/>
    </location>
</feature>
<evidence type="ECO:0000259" key="3">
    <source>
        <dbReference type="Pfam" id="PF05426"/>
    </source>
</evidence>
<keyword evidence="2 4" id="KW-0456">Lyase</keyword>
<evidence type="ECO:0000313" key="5">
    <source>
        <dbReference type="Proteomes" id="UP000595894"/>
    </source>
</evidence>